<accession>A0ABW1EY91</accession>
<keyword evidence="2" id="KW-1185">Reference proteome</keyword>
<comment type="caution">
    <text evidence="1">The sequence shown here is derived from an EMBL/GenBank/DDBJ whole genome shotgun (WGS) entry which is preliminary data.</text>
</comment>
<evidence type="ECO:0000313" key="2">
    <source>
        <dbReference type="Proteomes" id="UP001596067"/>
    </source>
</evidence>
<dbReference type="RefSeq" id="WP_345330752.1">
    <property type="nucleotide sequence ID" value="NZ_BAAAVH010000123.1"/>
</dbReference>
<proteinExistence type="predicted"/>
<sequence length="141" mass="15235">MTVNLTKPDALIHQETQPYSFVELAQAGAAVLGSEWQAGGTSGSGTLTHVSGIVVSFHEGWDDYGRGTGQVPVVCKAGPVEIDPDDRLIRYYEPLDEIEVDGDVEFPVAWVPLAVLARHIAQHARELLALAERSRATNRAS</sequence>
<reference evidence="2" key="1">
    <citation type="journal article" date="2019" name="Int. J. Syst. Evol. Microbiol.">
        <title>The Global Catalogue of Microorganisms (GCM) 10K type strain sequencing project: providing services to taxonomists for standard genome sequencing and annotation.</title>
        <authorList>
            <consortium name="The Broad Institute Genomics Platform"/>
            <consortium name="The Broad Institute Genome Sequencing Center for Infectious Disease"/>
            <person name="Wu L."/>
            <person name="Ma J."/>
        </authorList>
    </citation>
    <scope>NUCLEOTIDE SEQUENCE [LARGE SCALE GENOMIC DNA]</scope>
    <source>
        <strain evidence="2">CGMCC 4.1469</strain>
    </source>
</reference>
<evidence type="ECO:0000313" key="1">
    <source>
        <dbReference type="EMBL" id="MFC5886811.1"/>
    </source>
</evidence>
<protein>
    <submittedName>
        <fullName evidence="1">Uncharacterized protein</fullName>
    </submittedName>
</protein>
<organism evidence="1 2">
    <name type="scientific">Kitasatospora aburaviensis</name>
    <dbReference type="NCBI Taxonomy" id="67265"/>
    <lineage>
        <taxon>Bacteria</taxon>
        <taxon>Bacillati</taxon>
        <taxon>Actinomycetota</taxon>
        <taxon>Actinomycetes</taxon>
        <taxon>Kitasatosporales</taxon>
        <taxon>Streptomycetaceae</taxon>
        <taxon>Kitasatospora</taxon>
    </lineage>
</organism>
<name>A0ABW1EY91_9ACTN</name>
<gene>
    <name evidence="1" type="ORF">ACFP0N_17735</name>
</gene>
<dbReference type="EMBL" id="JBHSOD010000020">
    <property type="protein sequence ID" value="MFC5886811.1"/>
    <property type="molecule type" value="Genomic_DNA"/>
</dbReference>
<dbReference type="Proteomes" id="UP001596067">
    <property type="component" value="Unassembled WGS sequence"/>
</dbReference>